<evidence type="ECO:0000313" key="1">
    <source>
        <dbReference type="EMBL" id="MFC0528640.1"/>
    </source>
</evidence>
<dbReference type="RefSeq" id="WP_377250456.1">
    <property type="nucleotide sequence ID" value="NZ_JBHLUH010000017.1"/>
</dbReference>
<dbReference type="Proteomes" id="UP001589867">
    <property type="component" value="Unassembled WGS sequence"/>
</dbReference>
<keyword evidence="2" id="KW-1185">Reference proteome</keyword>
<proteinExistence type="predicted"/>
<accession>A0ABV6M1R8</accession>
<comment type="caution">
    <text evidence="1">The sequence shown here is derived from an EMBL/GenBank/DDBJ whole genome shotgun (WGS) entry which is preliminary data.</text>
</comment>
<evidence type="ECO:0000313" key="2">
    <source>
        <dbReference type="Proteomes" id="UP001589867"/>
    </source>
</evidence>
<organism evidence="1 2">
    <name type="scientific">Phytohabitans kaempferiae</name>
    <dbReference type="NCBI Taxonomy" id="1620943"/>
    <lineage>
        <taxon>Bacteria</taxon>
        <taxon>Bacillati</taxon>
        <taxon>Actinomycetota</taxon>
        <taxon>Actinomycetes</taxon>
        <taxon>Micromonosporales</taxon>
        <taxon>Micromonosporaceae</taxon>
    </lineage>
</organism>
<gene>
    <name evidence="1" type="ORF">ACFFIA_13305</name>
</gene>
<evidence type="ECO:0008006" key="3">
    <source>
        <dbReference type="Google" id="ProtNLM"/>
    </source>
</evidence>
<dbReference type="EMBL" id="JBHLUH010000017">
    <property type="protein sequence ID" value="MFC0528640.1"/>
    <property type="molecule type" value="Genomic_DNA"/>
</dbReference>
<sequence length="64" mass="6695">MQPDSSIDLGADDLPDVASTELSALLANNPELAEATRALVSRLNNPSGVTLAWNNFVSPPTEST</sequence>
<reference evidence="1 2" key="1">
    <citation type="submission" date="2024-09" db="EMBL/GenBank/DDBJ databases">
        <authorList>
            <person name="Sun Q."/>
            <person name="Mori K."/>
        </authorList>
    </citation>
    <scope>NUCLEOTIDE SEQUENCE [LARGE SCALE GENOMIC DNA]</scope>
    <source>
        <strain evidence="1 2">TBRC 3947</strain>
    </source>
</reference>
<protein>
    <recommendedName>
        <fullName evidence="3">FXSXX-COOH protein</fullName>
    </recommendedName>
</protein>
<name>A0ABV6M1R8_9ACTN</name>